<evidence type="ECO:0000313" key="2">
    <source>
        <dbReference type="Proteomes" id="UP000304951"/>
    </source>
</evidence>
<dbReference type="Proteomes" id="UP000304951">
    <property type="component" value="Unassembled WGS sequence"/>
</dbReference>
<protein>
    <submittedName>
        <fullName evidence="1">Uncharacterized protein</fullName>
    </submittedName>
</protein>
<comment type="caution">
    <text evidence="1">The sequence shown here is derived from an EMBL/GenBank/DDBJ whole genome shotgun (WGS) entry which is preliminary data.</text>
</comment>
<sequence>MSAPSVVDGQTANPTPPILTLPVEILSMIFRECDDDWENLPDLPNIRGTCKDFDLIVAPMLAAEWSGRLRIYLSRPSVKGLGTMSSTFASQVKTIRLCTLRYNSVLKPDLFARGREHNIRRHEIRRTEGWSANTYRSRGKKLLEDIDRHNRRVAKQNQYLLAGGPLAELLQALHSLKACNNADVSFEVFDNPDQYRFGVVERMTIFGIDASHQTHDTSSIVKVLAHAINLSQYPVKAITLETSYGTRRTNNIQLEDMFWNKLPSVPEVSIKMQNRTSEADLDEPSNPDFNVISISSEGNHLTMVDQSFRLDYTGRYDPQFSRPNYGAFYDFIRGKQFQKVTLNDMDAHHDFIGAGLNLHPENLVSLEICGLSLTKSFDENGRLGTALVFLGHLKSMSTLQSLTLSGIVDGDHGDIQQDEVIWNGQEEIQMGLDLLIRKVKIWYD</sequence>
<gene>
    <name evidence="1" type="ORF">D6D28_10628</name>
</gene>
<reference evidence="1 2" key="1">
    <citation type="submission" date="2018-10" db="EMBL/GenBank/DDBJ databases">
        <title>Fifty Aureobasidium pullulans genomes reveal a recombining polyextremotolerant generalist.</title>
        <authorList>
            <person name="Gostincar C."/>
            <person name="Turk M."/>
            <person name="Zajc J."/>
            <person name="Gunde-Cimerman N."/>
        </authorList>
    </citation>
    <scope>NUCLEOTIDE SEQUENCE [LARGE SCALE GENOMIC DNA]</scope>
    <source>
        <strain evidence="1 2">EXF-11900</strain>
    </source>
</reference>
<accession>A0A4S8RYD0</accession>
<evidence type="ECO:0000313" key="1">
    <source>
        <dbReference type="EMBL" id="THV63500.1"/>
    </source>
</evidence>
<organism evidence="1 2">
    <name type="scientific">Aureobasidium pullulans</name>
    <name type="common">Black yeast</name>
    <name type="synonym">Pullularia pullulans</name>
    <dbReference type="NCBI Taxonomy" id="5580"/>
    <lineage>
        <taxon>Eukaryota</taxon>
        <taxon>Fungi</taxon>
        <taxon>Dikarya</taxon>
        <taxon>Ascomycota</taxon>
        <taxon>Pezizomycotina</taxon>
        <taxon>Dothideomycetes</taxon>
        <taxon>Dothideomycetidae</taxon>
        <taxon>Dothideales</taxon>
        <taxon>Saccotheciaceae</taxon>
        <taxon>Aureobasidium</taxon>
    </lineage>
</organism>
<name>A0A4S8RYD0_AURPU</name>
<dbReference type="EMBL" id="QZAF01001219">
    <property type="protein sequence ID" value="THV63500.1"/>
    <property type="molecule type" value="Genomic_DNA"/>
</dbReference>
<dbReference type="AlphaFoldDB" id="A0A4S8RYD0"/>
<proteinExistence type="predicted"/>